<keyword evidence="2" id="KW-0413">Isomerase</keyword>
<dbReference type="Gene3D" id="2.60.120.10">
    <property type="entry name" value="Jelly Rolls"/>
    <property type="match status" value="1"/>
</dbReference>
<comment type="similarity">
    <text evidence="1">Belongs to the dTDP-4-dehydrorhamnose 3,5-epimerase family.</text>
</comment>
<dbReference type="Pfam" id="PF00908">
    <property type="entry name" value="dTDP_sugar_isom"/>
    <property type="match status" value="1"/>
</dbReference>
<evidence type="ECO:0000313" key="2">
    <source>
        <dbReference type="EMBL" id="NII42214.1"/>
    </source>
</evidence>
<dbReference type="RefSeq" id="WP_166781197.1">
    <property type="nucleotide sequence ID" value="NZ_JAAOYO010000004.1"/>
</dbReference>
<dbReference type="EMBL" id="JAAOYO010000004">
    <property type="protein sequence ID" value="NII42214.1"/>
    <property type="molecule type" value="Genomic_DNA"/>
</dbReference>
<gene>
    <name evidence="2" type="ORF">E9228_002872</name>
</gene>
<dbReference type="GO" id="GO:0008830">
    <property type="term" value="F:dTDP-4-dehydrorhamnose 3,5-epimerase activity"/>
    <property type="evidence" value="ECO:0007669"/>
    <property type="project" value="UniProtKB-EC"/>
</dbReference>
<proteinExistence type="inferred from homology"/>
<dbReference type="PANTHER" id="PTHR21047:SF2">
    <property type="entry name" value="THYMIDINE DIPHOSPHO-4-KETO-RHAMNOSE 3,5-EPIMERASE"/>
    <property type="match status" value="1"/>
</dbReference>
<dbReference type="InterPro" id="IPR011051">
    <property type="entry name" value="RmlC_Cupin_sf"/>
</dbReference>
<evidence type="ECO:0000313" key="3">
    <source>
        <dbReference type="Proteomes" id="UP001318300"/>
    </source>
</evidence>
<keyword evidence="3" id="KW-1185">Reference proteome</keyword>
<dbReference type="InterPro" id="IPR014710">
    <property type="entry name" value="RmlC-like_jellyroll"/>
</dbReference>
<organism evidence="2 3">
    <name type="scientific">Curtobacterium salicis</name>
    <dbReference type="NCBI Taxonomy" id="1779862"/>
    <lineage>
        <taxon>Bacteria</taxon>
        <taxon>Bacillati</taxon>
        <taxon>Actinomycetota</taxon>
        <taxon>Actinomycetes</taxon>
        <taxon>Micrococcales</taxon>
        <taxon>Microbacteriaceae</taxon>
        <taxon>Curtobacterium</taxon>
    </lineage>
</organism>
<dbReference type="EC" id="5.1.3.13" evidence="2"/>
<dbReference type="SUPFAM" id="SSF51182">
    <property type="entry name" value="RmlC-like cupins"/>
    <property type="match status" value="1"/>
</dbReference>
<sequence>MQIRELKIPGAWEFTPVQHGDARGAFLEAYRADVLEETVGHPLDLRQVNMSISSKGVARGIHYALVAPSQAKYVTAVRGAFIDYIIDIRVGSPTFGQWDSVRIDDVDRRAVYLSEGLGHAIVALEDASTVNYLVSAHYDPEREKGISILDPTVGLALPDGIGELVLSEKDTSAPTLEQAAEQGLLPTYEECLAYTESLRTKPQGSAA</sequence>
<accession>A0ABX0TEB2</accession>
<evidence type="ECO:0000256" key="1">
    <source>
        <dbReference type="ARBA" id="ARBA00010154"/>
    </source>
</evidence>
<comment type="caution">
    <text evidence="2">The sequence shown here is derived from an EMBL/GenBank/DDBJ whole genome shotgun (WGS) entry which is preliminary data.</text>
</comment>
<name>A0ABX0TEB2_9MICO</name>
<dbReference type="PANTHER" id="PTHR21047">
    <property type="entry name" value="DTDP-6-DEOXY-D-GLUCOSE-3,5 EPIMERASE"/>
    <property type="match status" value="1"/>
</dbReference>
<protein>
    <submittedName>
        <fullName evidence="2">dTDP-4-dehydrorhamnose 3,5-epimerase</fullName>
        <ecNumber evidence="2">5.1.3.13</ecNumber>
    </submittedName>
</protein>
<dbReference type="InterPro" id="IPR000888">
    <property type="entry name" value="RmlC-like"/>
</dbReference>
<reference evidence="2 3" key="1">
    <citation type="submission" date="2020-03" db="EMBL/GenBank/DDBJ databases">
        <title>Above-ground endophytic microbial communities from plants in different locations in the United States.</title>
        <authorList>
            <person name="Frank C."/>
        </authorList>
    </citation>
    <scope>NUCLEOTIDE SEQUENCE [LARGE SCALE GENOMIC DNA]</scope>
    <source>
        <strain evidence="2 3">WW7</strain>
    </source>
</reference>
<dbReference type="Proteomes" id="UP001318300">
    <property type="component" value="Unassembled WGS sequence"/>
</dbReference>
<dbReference type="CDD" id="cd00438">
    <property type="entry name" value="cupin_RmlC"/>
    <property type="match status" value="1"/>
</dbReference>